<organism evidence="11 12">
    <name type="scientific">Micromonospora rhizosphaerae</name>
    <dbReference type="NCBI Taxonomy" id="568872"/>
    <lineage>
        <taxon>Bacteria</taxon>
        <taxon>Bacillati</taxon>
        <taxon>Actinomycetota</taxon>
        <taxon>Actinomycetes</taxon>
        <taxon>Micromonosporales</taxon>
        <taxon>Micromonosporaceae</taxon>
        <taxon>Micromonospora</taxon>
    </lineage>
</organism>
<sequence length="350" mass="37822">MSMRIALGHIDTYDDRTAAFARQLGLTSVQLHAPSNLPSDAGYWTYPDLRALQDRCARDGLTIEGLENVPAALFDKIQRGAAGRDEQIENYQRTIRNLARAGIFLLGYHFITTYVWRTDMRAAGRGGARVTAFDLADVGAGNALASYKLTPSEPIEPPITAEQMWANYQYFLDAVLPVAEEAGVRLALHPDDPPVDAPLGGAARIFTTPAALEEGHRRANGSPAWGLNLCLGTVSEMDGHRSVDEVIDYFGRANAISYVHFRDVNGTVPAFTECFLGEGNLDPAAVMARLASVGFDGFIIDDHTPAMTDDLDTWGDTSSAAYCSRGRAHAIGYLQGILTACGRLPAGQES</sequence>
<comment type="cofactor">
    <cofactor evidence="2">
        <name>Mn(2+)</name>
        <dbReference type="ChEBI" id="CHEBI:29035"/>
    </cofactor>
</comment>
<evidence type="ECO:0000256" key="1">
    <source>
        <dbReference type="ARBA" id="ARBA00001794"/>
    </source>
</evidence>
<evidence type="ECO:0000256" key="9">
    <source>
        <dbReference type="ARBA" id="ARBA00023211"/>
    </source>
</evidence>
<dbReference type="PANTHER" id="PTHR30387">
    <property type="entry name" value="MANNONATE DEHYDRATASE"/>
    <property type="match status" value="1"/>
</dbReference>
<dbReference type="STRING" id="568872.GA0070624_5239"/>
<evidence type="ECO:0000256" key="7">
    <source>
        <dbReference type="ARBA" id="ARBA00012927"/>
    </source>
</evidence>
<protein>
    <recommendedName>
        <fullName evidence="7">mannonate dehydratase</fullName>
        <ecNumber evidence="7">4.2.1.8</ecNumber>
    </recommendedName>
</protein>
<evidence type="ECO:0000256" key="4">
    <source>
        <dbReference type="ARBA" id="ARBA00002713"/>
    </source>
</evidence>
<evidence type="ECO:0000313" key="12">
    <source>
        <dbReference type="Proteomes" id="UP000199413"/>
    </source>
</evidence>
<dbReference type="Gene3D" id="3.20.20.150">
    <property type="entry name" value="Divalent-metal-dependent TIM barrel enzymes"/>
    <property type="match status" value="1"/>
</dbReference>
<dbReference type="OrthoDB" id="104997at2"/>
<dbReference type="PANTHER" id="PTHR30387:SF2">
    <property type="entry name" value="MANNONATE DEHYDRATASE"/>
    <property type="match status" value="1"/>
</dbReference>
<dbReference type="GO" id="GO:0030145">
    <property type="term" value="F:manganese ion binding"/>
    <property type="evidence" value="ECO:0007669"/>
    <property type="project" value="TreeGrafter"/>
</dbReference>
<evidence type="ECO:0000256" key="3">
    <source>
        <dbReference type="ARBA" id="ARBA00001954"/>
    </source>
</evidence>
<evidence type="ECO:0000256" key="8">
    <source>
        <dbReference type="ARBA" id="ARBA00023004"/>
    </source>
</evidence>
<keyword evidence="8" id="KW-0408">Iron</keyword>
<keyword evidence="9" id="KW-0464">Manganese</keyword>
<dbReference type="InterPro" id="IPR036237">
    <property type="entry name" value="Xyl_isomerase-like_sf"/>
</dbReference>
<dbReference type="GO" id="GO:0008927">
    <property type="term" value="F:mannonate dehydratase activity"/>
    <property type="evidence" value="ECO:0007669"/>
    <property type="project" value="UniProtKB-EC"/>
</dbReference>
<evidence type="ECO:0000313" key="11">
    <source>
        <dbReference type="EMBL" id="SCL35353.1"/>
    </source>
</evidence>
<gene>
    <name evidence="11" type="ORF">GA0070624_5239</name>
</gene>
<keyword evidence="12" id="KW-1185">Reference proteome</keyword>
<evidence type="ECO:0000256" key="5">
    <source>
        <dbReference type="ARBA" id="ARBA00004892"/>
    </source>
</evidence>
<dbReference type="InterPro" id="IPR004628">
    <property type="entry name" value="Man_deHydtase"/>
</dbReference>
<proteinExistence type="inferred from homology"/>
<dbReference type="EC" id="4.2.1.8" evidence="7"/>
<evidence type="ECO:0000256" key="2">
    <source>
        <dbReference type="ARBA" id="ARBA00001936"/>
    </source>
</evidence>
<dbReference type="RefSeq" id="WP_091345520.1">
    <property type="nucleotide sequence ID" value="NZ_FMHV01000002.1"/>
</dbReference>
<dbReference type="Pfam" id="PF03786">
    <property type="entry name" value="UxuA"/>
    <property type="match status" value="2"/>
</dbReference>
<comment type="pathway">
    <text evidence="5">Carbohydrate metabolism; pentose and glucuronate interconversion.</text>
</comment>
<comment type="similarity">
    <text evidence="6">Belongs to the mannonate dehydratase family.</text>
</comment>
<comment type="catalytic activity">
    <reaction evidence="1">
        <text>D-mannonate = 2-dehydro-3-deoxy-D-gluconate + H2O</text>
        <dbReference type="Rhea" id="RHEA:20097"/>
        <dbReference type="ChEBI" id="CHEBI:15377"/>
        <dbReference type="ChEBI" id="CHEBI:17767"/>
        <dbReference type="ChEBI" id="CHEBI:57990"/>
        <dbReference type="EC" id="4.2.1.8"/>
    </reaction>
</comment>
<dbReference type="GO" id="GO:0008198">
    <property type="term" value="F:ferrous iron binding"/>
    <property type="evidence" value="ECO:0007669"/>
    <property type="project" value="TreeGrafter"/>
</dbReference>
<dbReference type="AlphaFoldDB" id="A0A1C6T1E1"/>
<comment type="function">
    <text evidence="4">Catalyzes the dehydration of D-mannonate.</text>
</comment>
<evidence type="ECO:0000256" key="10">
    <source>
        <dbReference type="ARBA" id="ARBA00023239"/>
    </source>
</evidence>
<reference evidence="12" key="1">
    <citation type="submission" date="2016-06" db="EMBL/GenBank/DDBJ databases">
        <authorList>
            <person name="Varghese N."/>
            <person name="Submissions Spin"/>
        </authorList>
    </citation>
    <scope>NUCLEOTIDE SEQUENCE [LARGE SCALE GENOMIC DNA]</scope>
    <source>
        <strain evidence="12">DSM 45431</strain>
    </source>
</reference>
<dbReference type="EMBL" id="FMHV01000002">
    <property type="protein sequence ID" value="SCL35353.1"/>
    <property type="molecule type" value="Genomic_DNA"/>
</dbReference>
<dbReference type="GO" id="GO:0042840">
    <property type="term" value="P:D-glucuronate catabolic process"/>
    <property type="evidence" value="ECO:0007669"/>
    <property type="project" value="TreeGrafter"/>
</dbReference>
<accession>A0A1C6T1E1</accession>
<dbReference type="Proteomes" id="UP000199413">
    <property type="component" value="Unassembled WGS sequence"/>
</dbReference>
<comment type="cofactor">
    <cofactor evidence="3">
        <name>Fe(2+)</name>
        <dbReference type="ChEBI" id="CHEBI:29033"/>
    </cofactor>
</comment>
<dbReference type="UniPathway" id="UPA00246"/>
<evidence type="ECO:0000256" key="6">
    <source>
        <dbReference type="ARBA" id="ARBA00007389"/>
    </source>
</evidence>
<dbReference type="SUPFAM" id="SSF51658">
    <property type="entry name" value="Xylose isomerase-like"/>
    <property type="match status" value="1"/>
</dbReference>
<name>A0A1C6T1E1_9ACTN</name>
<keyword evidence="10" id="KW-0456">Lyase</keyword>